<keyword evidence="3" id="KW-1185">Reference proteome</keyword>
<feature type="signal peptide" evidence="1">
    <location>
        <begin position="1"/>
        <end position="20"/>
    </location>
</feature>
<feature type="chain" id="PRO_5011597455" description="ABC-type amino acid transport substrate-binding protein" evidence="1">
    <location>
        <begin position="21"/>
        <end position="264"/>
    </location>
</feature>
<evidence type="ECO:0008006" key="4">
    <source>
        <dbReference type="Google" id="ProtNLM"/>
    </source>
</evidence>
<keyword evidence="1" id="KW-0732">Signal</keyword>
<proteinExistence type="predicted"/>
<gene>
    <name evidence="2" type="ORF">SAMN04487974_10496</name>
</gene>
<dbReference type="SUPFAM" id="SSF53850">
    <property type="entry name" value="Periplasmic binding protein-like II"/>
    <property type="match status" value="1"/>
</dbReference>
<accession>A0A1G7VEX3</accession>
<evidence type="ECO:0000313" key="2">
    <source>
        <dbReference type="EMBL" id="SDG58294.1"/>
    </source>
</evidence>
<dbReference type="EMBL" id="FNCS01000004">
    <property type="protein sequence ID" value="SDG58294.1"/>
    <property type="molecule type" value="Genomic_DNA"/>
</dbReference>
<organism evidence="2 3">
    <name type="scientific">Pelagibacterium luteolum</name>
    <dbReference type="NCBI Taxonomy" id="440168"/>
    <lineage>
        <taxon>Bacteria</taxon>
        <taxon>Pseudomonadati</taxon>
        <taxon>Pseudomonadota</taxon>
        <taxon>Alphaproteobacteria</taxon>
        <taxon>Hyphomicrobiales</taxon>
        <taxon>Devosiaceae</taxon>
        <taxon>Pelagibacterium</taxon>
    </lineage>
</organism>
<protein>
    <recommendedName>
        <fullName evidence="4">ABC-type amino acid transport substrate-binding protein</fullName>
    </recommendedName>
</protein>
<sequence length="264" mass="28969">MVTQALRLTCALACIVPAMATPIVAQIPYVAPEFYNTIRPDHGNTLPLCLIPGSATEDFDREIAVSIAQILLLEPLVVELDVDMDQLDERGIWPTIFTALSEECVGVLGVQIIRGETMPDWMTLSRPYLDAPYVLLTSHPATRSLADLPDGSRVGAPLYTPIDAELMGLIASGGSYAQLRRLPYDTPELMRMLFEAGDLDAAIVWQPHLASDALSGEAFYARSVPVDPLSESTRELAILLRSEDQMMRTLIDDAILALPEPYIF</sequence>
<dbReference type="OrthoDB" id="9784483at2"/>
<name>A0A1G7VEX3_9HYPH</name>
<reference evidence="2 3" key="1">
    <citation type="submission" date="2016-10" db="EMBL/GenBank/DDBJ databases">
        <authorList>
            <person name="de Groot N.N."/>
        </authorList>
    </citation>
    <scope>NUCLEOTIDE SEQUENCE [LARGE SCALE GENOMIC DNA]</scope>
    <source>
        <strain evidence="2 3">CGMCC 1.10267</strain>
    </source>
</reference>
<evidence type="ECO:0000256" key="1">
    <source>
        <dbReference type="SAM" id="SignalP"/>
    </source>
</evidence>
<dbReference type="Gene3D" id="3.40.190.10">
    <property type="entry name" value="Periplasmic binding protein-like II"/>
    <property type="match status" value="2"/>
</dbReference>
<dbReference type="Proteomes" id="UP000199495">
    <property type="component" value="Unassembled WGS sequence"/>
</dbReference>
<dbReference type="RefSeq" id="WP_143009358.1">
    <property type="nucleotide sequence ID" value="NZ_FNCS01000004.1"/>
</dbReference>
<dbReference type="STRING" id="440168.SAMN04487974_10496"/>
<evidence type="ECO:0000313" key="3">
    <source>
        <dbReference type="Proteomes" id="UP000199495"/>
    </source>
</evidence>
<dbReference type="AlphaFoldDB" id="A0A1G7VEX3"/>